<gene>
    <name evidence="1" type="ORF">PECUL_23A040069</name>
</gene>
<organism evidence="1 2">
    <name type="scientific">Pelobates cultripes</name>
    <name type="common">Western spadefoot toad</name>
    <dbReference type="NCBI Taxonomy" id="61616"/>
    <lineage>
        <taxon>Eukaryota</taxon>
        <taxon>Metazoa</taxon>
        <taxon>Chordata</taxon>
        <taxon>Craniata</taxon>
        <taxon>Vertebrata</taxon>
        <taxon>Euteleostomi</taxon>
        <taxon>Amphibia</taxon>
        <taxon>Batrachia</taxon>
        <taxon>Anura</taxon>
        <taxon>Pelobatoidea</taxon>
        <taxon>Pelobatidae</taxon>
        <taxon>Pelobates</taxon>
    </lineage>
</organism>
<evidence type="ECO:0000313" key="2">
    <source>
        <dbReference type="Proteomes" id="UP001295444"/>
    </source>
</evidence>
<keyword evidence="2" id="KW-1185">Reference proteome</keyword>
<dbReference type="EMBL" id="OW240918">
    <property type="protein sequence ID" value="CAH2308254.1"/>
    <property type="molecule type" value="Genomic_DNA"/>
</dbReference>
<sequence>MNRKSEEAQVTWVKRVASQGGRARIRNTECCKITFGLSGTQDCGNISLSMGANPTQSQGLSGSGKCECELPTFI</sequence>
<name>A0AAD1WGH9_PELCU</name>
<accession>A0AAD1WGH9</accession>
<reference evidence="1" key="1">
    <citation type="submission" date="2022-03" db="EMBL/GenBank/DDBJ databases">
        <authorList>
            <person name="Alioto T."/>
            <person name="Alioto T."/>
            <person name="Gomez Garrido J."/>
        </authorList>
    </citation>
    <scope>NUCLEOTIDE SEQUENCE</scope>
</reference>
<protein>
    <submittedName>
        <fullName evidence="1">Uncharacterized protein</fullName>
    </submittedName>
</protein>
<evidence type="ECO:0000313" key="1">
    <source>
        <dbReference type="EMBL" id="CAH2308254.1"/>
    </source>
</evidence>
<dbReference type="AlphaFoldDB" id="A0AAD1WGH9"/>
<proteinExistence type="predicted"/>
<dbReference type="Proteomes" id="UP001295444">
    <property type="component" value="Chromosome 07"/>
</dbReference>